<evidence type="ECO:0000313" key="10">
    <source>
        <dbReference type="Proteomes" id="UP001634394"/>
    </source>
</evidence>
<sequence>MESIEHDFYLNPIFIGLLLLAISLWLYIRQGRAKLPPGPWHIPFVGNPWELAADPDLRKSLRRLHMQYGDIYRLYMGPKLAVVISGYEAIKEVFVKRGGEFSDRPESLIFTLIFENQGIVTTSGEIWKKHRKFTLTTLRNLGFGKTSLEGKIHTEVTILLSEIAKQQKNPFQLLQLVQTSVSNVINAMIFGGHFKQDDPKFKKVMTLLDETFENTGPQNIVVFFPFLRYLPGDMFHVKKTLRNVKYIEGFIGDLIDKHMENFDENKIEDFTDAFLLKMKSDRDQTDSIFTKKHLTKTVLGLFGAGAETTTTTIVWAILYLAAKQDIQARIFREINKIVGTDRLPSLQDKLKLVYTEAFIMEILRACTIFPVSIPHTCSVDLKIQGFDIPKGTTLLPDIDSVHFDPNIWGDPEEFRPERFIGEEGHLLTPEEFIPFFTGRRNCVGESLARMELDLFIPALVQRYEFLPPEDTTLDIKEIDGVFGVTHKPKPFEIRAIVRNKDAN</sequence>
<dbReference type="InterPro" id="IPR002401">
    <property type="entry name" value="Cyt_P450_E_grp-I"/>
</dbReference>
<evidence type="ECO:0000256" key="8">
    <source>
        <dbReference type="SAM" id="Phobius"/>
    </source>
</evidence>
<evidence type="ECO:0000256" key="1">
    <source>
        <dbReference type="ARBA" id="ARBA00001971"/>
    </source>
</evidence>
<dbReference type="AlphaFoldDB" id="A0ABD3XW92"/>
<dbReference type="GO" id="GO:0004497">
    <property type="term" value="F:monooxygenase activity"/>
    <property type="evidence" value="ECO:0007669"/>
    <property type="project" value="UniProtKB-KW"/>
</dbReference>
<feature type="binding site" description="axial binding residue" evidence="7">
    <location>
        <position position="442"/>
    </location>
    <ligand>
        <name>heme</name>
        <dbReference type="ChEBI" id="CHEBI:30413"/>
    </ligand>
    <ligandPart>
        <name>Fe</name>
        <dbReference type="ChEBI" id="CHEBI:18248"/>
    </ligandPart>
</feature>
<keyword evidence="8" id="KW-0472">Membrane</keyword>
<accession>A0ABD3XW92</accession>
<keyword evidence="8" id="KW-1133">Transmembrane helix</keyword>
<keyword evidence="7" id="KW-0349">Heme</keyword>
<dbReference type="Gene3D" id="1.10.630.10">
    <property type="entry name" value="Cytochrome P450"/>
    <property type="match status" value="1"/>
</dbReference>
<evidence type="ECO:0000256" key="5">
    <source>
        <dbReference type="ARBA" id="ARBA00023004"/>
    </source>
</evidence>
<dbReference type="Proteomes" id="UP001634394">
    <property type="component" value="Unassembled WGS sequence"/>
</dbReference>
<protein>
    <recommendedName>
        <fullName evidence="11">Cytochrome P450</fullName>
    </recommendedName>
</protein>
<keyword evidence="8" id="KW-0812">Transmembrane</keyword>
<dbReference type="Pfam" id="PF00067">
    <property type="entry name" value="p450"/>
    <property type="match status" value="1"/>
</dbReference>
<keyword evidence="3 7" id="KW-0479">Metal-binding</keyword>
<name>A0ABD3XW92_SINWO</name>
<dbReference type="PRINTS" id="PR00385">
    <property type="entry name" value="P450"/>
</dbReference>
<reference evidence="9 10" key="1">
    <citation type="submission" date="2024-11" db="EMBL/GenBank/DDBJ databases">
        <title>Chromosome-level genome assembly of the freshwater bivalve Anodonta woodiana.</title>
        <authorList>
            <person name="Chen X."/>
        </authorList>
    </citation>
    <scope>NUCLEOTIDE SEQUENCE [LARGE SCALE GENOMIC DNA]</scope>
    <source>
        <strain evidence="9">MN2024</strain>
        <tissue evidence="9">Gills</tissue>
    </source>
</reference>
<dbReference type="EMBL" id="JBJQND010000001">
    <property type="protein sequence ID" value="KAL3889831.1"/>
    <property type="molecule type" value="Genomic_DNA"/>
</dbReference>
<keyword evidence="6" id="KW-0503">Monooxygenase</keyword>
<dbReference type="FunFam" id="1.10.630.10:FF:000036">
    <property type="entry name" value="CYtochrome P450 family"/>
    <property type="match status" value="1"/>
</dbReference>
<dbReference type="InterPro" id="IPR001128">
    <property type="entry name" value="Cyt_P450"/>
</dbReference>
<dbReference type="GO" id="GO:0046872">
    <property type="term" value="F:metal ion binding"/>
    <property type="evidence" value="ECO:0007669"/>
    <property type="project" value="UniProtKB-KW"/>
</dbReference>
<dbReference type="PANTHER" id="PTHR24300">
    <property type="entry name" value="CYTOCHROME P450 508A4-RELATED"/>
    <property type="match status" value="1"/>
</dbReference>
<dbReference type="InterPro" id="IPR050182">
    <property type="entry name" value="Cytochrome_P450_fam2"/>
</dbReference>
<dbReference type="PANTHER" id="PTHR24300:SF403">
    <property type="entry name" value="CYTOCHROME P450 306A1"/>
    <property type="match status" value="1"/>
</dbReference>
<proteinExistence type="inferred from homology"/>
<evidence type="ECO:0000256" key="7">
    <source>
        <dbReference type="PIRSR" id="PIRSR602401-1"/>
    </source>
</evidence>
<feature type="transmembrane region" description="Helical" evidence="8">
    <location>
        <begin position="12"/>
        <end position="28"/>
    </location>
</feature>
<evidence type="ECO:0000256" key="4">
    <source>
        <dbReference type="ARBA" id="ARBA00023002"/>
    </source>
</evidence>
<comment type="caution">
    <text evidence="9">The sequence shown here is derived from an EMBL/GenBank/DDBJ whole genome shotgun (WGS) entry which is preliminary data.</text>
</comment>
<keyword evidence="5 7" id="KW-0408">Iron</keyword>
<keyword evidence="10" id="KW-1185">Reference proteome</keyword>
<comment type="cofactor">
    <cofactor evidence="1 7">
        <name>heme</name>
        <dbReference type="ChEBI" id="CHEBI:30413"/>
    </cofactor>
</comment>
<evidence type="ECO:0008006" key="11">
    <source>
        <dbReference type="Google" id="ProtNLM"/>
    </source>
</evidence>
<gene>
    <name evidence="9" type="ORF">ACJMK2_002158</name>
</gene>
<evidence type="ECO:0000256" key="3">
    <source>
        <dbReference type="ARBA" id="ARBA00022723"/>
    </source>
</evidence>
<comment type="similarity">
    <text evidence="2">Belongs to the cytochrome P450 family.</text>
</comment>
<evidence type="ECO:0000256" key="2">
    <source>
        <dbReference type="ARBA" id="ARBA00010617"/>
    </source>
</evidence>
<evidence type="ECO:0000256" key="6">
    <source>
        <dbReference type="ARBA" id="ARBA00023033"/>
    </source>
</evidence>
<keyword evidence="4" id="KW-0560">Oxidoreductase</keyword>
<organism evidence="9 10">
    <name type="scientific">Sinanodonta woodiana</name>
    <name type="common">Chinese pond mussel</name>
    <name type="synonym">Anodonta woodiana</name>
    <dbReference type="NCBI Taxonomy" id="1069815"/>
    <lineage>
        <taxon>Eukaryota</taxon>
        <taxon>Metazoa</taxon>
        <taxon>Spiralia</taxon>
        <taxon>Lophotrochozoa</taxon>
        <taxon>Mollusca</taxon>
        <taxon>Bivalvia</taxon>
        <taxon>Autobranchia</taxon>
        <taxon>Heteroconchia</taxon>
        <taxon>Palaeoheterodonta</taxon>
        <taxon>Unionida</taxon>
        <taxon>Unionoidea</taxon>
        <taxon>Unionidae</taxon>
        <taxon>Unioninae</taxon>
        <taxon>Sinanodonta</taxon>
    </lineage>
</organism>
<dbReference type="SUPFAM" id="SSF48264">
    <property type="entry name" value="Cytochrome P450"/>
    <property type="match status" value="1"/>
</dbReference>
<dbReference type="InterPro" id="IPR036396">
    <property type="entry name" value="Cyt_P450_sf"/>
</dbReference>
<dbReference type="PRINTS" id="PR00463">
    <property type="entry name" value="EP450I"/>
</dbReference>
<evidence type="ECO:0000313" key="9">
    <source>
        <dbReference type="EMBL" id="KAL3889831.1"/>
    </source>
</evidence>